<dbReference type="InterPro" id="IPR038763">
    <property type="entry name" value="DHH_sf"/>
</dbReference>
<reference evidence="1" key="1">
    <citation type="submission" date="2016-10" db="EMBL/GenBank/DDBJ databases">
        <authorList>
            <person name="de Groot N.N."/>
        </authorList>
    </citation>
    <scope>NUCLEOTIDE SEQUENCE</scope>
</reference>
<proteinExistence type="predicted"/>
<gene>
    <name evidence="1" type="ORF">MNB_SV-15-1118</name>
</gene>
<dbReference type="AlphaFoldDB" id="A0A1W1EKY3"/>
<dbReference type="PANTHER" id="PTHR42146">
    <property type="entry name" value="3',5'-CYCLIC-NUCLEOTIDE PHOSPHODIESTERASE"/>
    <property type="match status" value="1"/>
</dbReference>
<protein>
    <submittedName>
        <fullName evidence="1">3'-to-5' oligoribonuclease B, Bacillus type</fullName>
    </submittedName>
</protein>
<organism evidence="1">
    <name type="scientific">hydrothermal vent metagenome</name>
    <dbReference type="NCBI Taxonomy" id="652676"/>
    <lineage>
        <taxon>unclassified sequences</taxon>
        <taxon>metagenomes</taxon>
        <taxon>ecological metagenomes</taxon>
    </lineage>
</organism>
<dbReference type="Gene3D" id="3.10.310.30">
    <property type="match status" value="1"/>
</dbReference>
<dbReference type="PANTHER" id="PTHR42146:SF1">
    <property type="entry name" value="OLIGORIBONUCLEASE NRNB"/>
    <property type="match status" value="1"/>
</dbReference>
<name>A0A1W1EKY3_9ZZZZ</name>
<evidence type="ECO:0000313" key="1">
    <source>
        <dbReference type="EMBL" id="SHO81539.1"/>
    </source>
</evidence>
<sequence>MNQIFHLSHIDLDGYGCQFLTKKHFDNITCYNANYGPEVSAMLEEIIRDIFTTGAKNPMILITDLNLTPKESRWIETQANKVGASLQLLDHHATGESSANKYGWYFLDTSKSATKITYNWLTKKYNFDKDREFSELVEVINAIDIWIDDSEYFELGKVCLGMISGARELNKTMFPTEDREYKLFLISKILSVIKEDNSNILLDDKLHSIRKEFFMQDKNDTKDNLVASFVVDLVSEQKDRFTIYYEGYKGVLLYGVGNSSIIGNKFLIDNSDYNFYMDIAFRGNFSLRGNGTMDVSKMAQAIGNGGGHPNASGGKIDKFKSSFIYEDVKSFVEEHIKEL</sequence>
<dbReference type="InterPro" id="IPR052968">
    <property type="entry name" value="Nucleotide_metab_enz"/>
</dbReference>
<dbReference type="EMBL" id="FRYL01000041">
    <property type="protein sequence ID" value="SHO81539.1"/>
    <property type="molecule type" value="Genomic_DNA"/>
</dbReference>
<dbReference type="SUPFAM" id="SSF64182">
    <property type="entry name" value="DHH phosphoesterases"/>
    <property type="match status" value="1"/>
</dbReference>
<accession>A0A1W1EKY3</accession>